<dbReference type="Proteomes" id="UP001060123">
    <property type="component" value="Plasmid pWSM1592_2"/>
</dbReference>
<dbReference type="Gene3D" id="3.40.190.100">
    <property type="entry name" value="Glycine betaine-binding periplasmic protein, domain 2"/>
    <property type="match status" value="1"/>
</dbReference>
<geneLocation type="plasmid" evidence="2 3">
    <name>pWSM1592_2</name>
</geneLocation>
<proteinExistence type="predicted"/>
<name>A0ABY5XZZ0_RHISU</name>
<reference evidence="2" key="1">
    <citation type="submission" date="2022-09" db="EMBL/GenBank/DDBJ databases">
        <title>Australian commercial rhizobial inoculants.</title>
        <authorList>
            <person name="Kohlmeier M.G."/>
            <person name="O'Hara G.W."/>
            <person name="Colombi E."/>
            <person name="Ramsay J.P."/>
            <person name="Terpolilli J."/>
        </authorList>
    </citation>
    <scope>NUCLEOTIDE SEQUENCE</scope>
    <source>
        <strain evidence="2">WSM1592</strain>
        <plasmid evidence="2">pWSM1592_2</plasmid>
    </source>
</reference>
<keyword evidence="2" id="KW-0614">Plasmid</keyword>
<dbReference type="SUPFAM" id="SSF53850">
    <property type="entry name" value="Periplasmic binding protein-like II"/>
    <property type="match status" value="1"/>
</dbReference>
<dbReference type="InterPro" id="IPR007210">
    <property type="entry name" value="ABC_Gly_betaine_transp_sub-bd"/>
</dbReference>
<sequence>MSLKLMNATINVAALSFVMMFSLSPERVLGQTQSAPITFYDGGWENIQISNAIAIYMIKHGFGRQAVDVDSNVPKMQNAMRSGTMDVNLEMYNNLMAEWVSAQVTDGKIVELGETYESASQGFYVPTYVIKGDAARGIKPLAPDLSSVQDLRKYLQAFRERDPDRQAKFINCIPGWACREINLIKLATYGLDNDLKSIEPKTENELNETILKEYEAGRPFITYYWAPSALPTMIDLTLLKEPAYDPACWAAIEKLLTPFQPGVPAERACAYETIPILKYATKKMVGENPDVVAFLRAMFIGSKTMGELAAYMHKQRATPDETALYFLRNHQTTWTKWVSDPVRSRVAASLSH</sequence>
<evidence type="ECO:0000313" key="3">
    <source>
        <dbReference type="Proteomes" id="UP001060123"/>
    </source>
</evidence>
<dbReference type="RefSeq" id="WP_027513633.1">
    <property type="nucleotide sequence ID" value="NZ_CP104145.1"/>
</dbReference>
<dbReference type="EMBL" id="CP104145">
    <property type="protein sequence ID" value="UWU19403.1"/>
    <property type="molecule type" value="Genomic_DNA"/>
</dbReference>
<evidence type="ECO:0000259" key="1">
    <source>
        <dbReference type="Pfam" id="PF04069"/>
    </source>
</evidence>
<dbReference type="Gene3D" id="3.40.190.10">
    <property type="entry name" value="Periplasmic binding protein-like II"/>
    <property type="match status" value="1"/>
</dbReference>
<evidence type="ECO:0000313" key="2">
    <source>
        <dbReference type="EMBL" id="UWU19403.1"/>
    </source>
</evidence>
<organism evidence="2 3">
    <name type="scientific">Rhizobium sullae</name>
    <name type="common">Rhizobium hedysari</name>
    <dbReference type="NCBI Taxonomy" id="50338"/>
    <lineage>
        <taxon>Bacteria</taxon>
        <taxon>Pseudomonadati</taxon>
        <taxon>Pseudomonadota</taxon>
        <taxon>Alphaproteobacteria</taxon>
        <taxon>Hyphomicrobiales</taxon>
        <taxon>Rhizobiaceae</taxon>
        <taxon>Rhizobium/Agrobacterium group</taxon>
        <taxon>Rhizobium</taxon>
    </lineage>
</organism>
<accession>A0ABY5XZZ0</accession>
<keyword evidence="3" id="KW-1185">Reference proteome</keyword>
<protein>
    <recommendedName>
        <fullName evidence="1">ABC-type glycine betaine transport system substrate-binding domain-containing protein</fullName>
    </recommendedName>
</protein>
<gene>
    <name evidence="2" type="ORF">N2599_35015</name>
</gene>
<dbReference type="Pfam" id="PF04069">
    <property type="entry name" value="OpuAC"/>
    <property type="match status" value="1"/>
</dbReference>
<feature type="domain" description="ABC-type glycine betaine transport system substrate-binding" evidence="1">
    <location>
        <begin position="37"/>
        <end position="328"/>
    </location>
</feature>